<protein>
    <submittedName>
        <fullName evidence="2">Uncharacterized protein</fullName>
    </submittedName>
</protein>
<proteinExistence type="predicted"/>
<feature type="compositionally biased region" description="Low complexity" evidence="1">
    <location>
        <begin position="372"/>
        <end position="382"/>
    </location>
</feature>
<feature type="compositionally biased region" description="Low complexity" evidence="1">
    <location>
        <begin position="406"/>
        <end position="422"/>
    </location>
</feature>
<evidence type="ECO:0000313" key="2">
    <source>
        <dbReference type="EMBL" id="KAF7419206.1"/>
    </source>
</evidence>
<gene>
    <name evidence="2" type="ORF">PC9H_001792</name>
</gene>
<dbReference type="EMBL" id="JACETU010000010">
    <property type="protein sequence ID" value="KAF7419206.1"/>
    <property type="molecule type" value="Genomic_DNA"/>
</dbReference>
<dbReference type="RefSeq" id="XP_036626060.1">
    <property type="nucleotide sequence ID" value="XM_036771439.1"/>
</dbReference>
<reference evidence="2" key="1">
    <citation type="submission" date="2019-07" db="EMBL/GenBank/DDBJ databases">
        <authorList>
            <person name="Palmer J.M."/>
        </authorList>
    </citation>
    <scope>NUCLEOTIDE SEQUENCE</scope>
    <source>
        <strain evidence="2">PC9</strain>
    </source>
</reference>
<feature type="compositionally biased region" description="Polar residues" evidence="1">
    <location>
        <begin position="434"/>
        <end position="444"/>
    </location>
</feature>
<feature type="region of interest" description="Disordered" evidence="1">
    <location>
        <begin position="366"/>
        <end position="552"/>
    </location>
</feature>
<feature type="compositionally biased region" description="Pro residues" evidence="1">
    <location>
        <begin position="453"/>
        <end position="462"/>
    </location>
</feature>
<feature type="region of interest" description="Disordered" evidence="1">
    <location>
        <begin position="115"/>
        <end position="229"/>
    </location>
</feature>
<feature type="compositionally biased region" description="Pro residues" evidence="1">
    <location>
        <begin position="130"/>
        <end position="139"/>
    </location>
</feature>
<dbReference type="AlphaFoldDB" id="A0A8H6ZM73"/>
<feature type="region of interest" description="Disordered" evidence="1">
    <location>
        <begin position="573"/>
        <end position="675"/>
    </location>
</feature>
<evidence type="ECO:0000256" key="1">
    <source>
        <dbReference type="SAM" id="MobiDB-lite"/>
    </source>
</evidence>
<name>A0A8H6ZM73_PLEOS</name>
<dbReference type="GeneID" id="59371633"/>
<dbReference type="Proteomes" id="UP000623687">
    <property type="component" value="Unassembled WGS sequence"/>
</dbReference>
<keyword evidence="3" id="KW-1185">Reference proteome</keyword>
<feature type="region of interest" description="Disordered" evidence="1">
    <location>
        <begin position="264"/>
        <end position="339"/>
    </location>
</feature>
<comment type="caution">
    <text evidence="2">The sequence shown here is derived from an EMBL/GenBank/DDBJ whole genome shotgun (WGS) entry which is preliminary data.</text>
</comment>
<accession>A0A8H6ZM73</accession>
<organism evidence="2 3">
    <name type="scientific">Pleurotus ostreatus</name>
    <name type="common">Oyster mushroom</name>
    <name type="synonym">White-rot fungus</name>
    <dbReference type="NCBI Taxonomy" id="5322"/>
    <lineage>
        <taxon>Eukaryota</taxon>
        <taxon>Fungi</taxon>
        <taxon>Dikarya</taxon>
        <taxon>Basidiomycota</taxon>
        <taxon>Agaricomycotina</taxon>
        <taxon>Agaricomycetes</taxon>
        <taxon>Agaricomycetidae</taxon>
        <taxon>Agaricales</taxon>
        <taxon>Pleurotineae</taxon>
        <taxon>Pleurotaceae</taxon>
        <taxon>Pleurotus</taxon>
    </lineage>
</organism>
<feature type="compositionally biased region" description="Low complexity" evidence="1">
    <location>
        <begin position="152"/>
        <end position="165"/>
    </location>
</feature>
<feature type="compositionally biased region" description="Pro residues" evidence="1">
    <location>
        <begin position="285"/>
        <end position="295"/>
    </location>
</feature>
<dbReference type="VEuPathDB" id="FungiDB:PC9H_001792"/>
<dbReference type="OrthoDB" id="2553626at2759"/>
<sequence length="675" mass="72878">MRQLSLHVSALNDSEYDFYTTSLIDLAEDESEPTARNNEYFDNLTVGVREARAWMKGRFSHIPVSKIDEILRLFSPNMSAGDTLSGGQFFAALRLALHVENGREVDRGLAFAQAFPRTESSASPPKRTLPVPPMSPPMLPATSAPHTPNNPFSQAQSFSALQQEHPSPHPNPFNPFVGRSSSQSTGPPQKLPPLPPRKPSIHQPPPRHASQVPPVPDHAPRGHVSTPSLTKPAHVTSALMKQSLQASKVGQTLKRAEEQLEKERILQVLKSSNSNVGRARSNSPHKPPPPPPPRPTSSSGSGSEVNSSSVPPLPKRRSFVDRARAASPPVSTTSLEEVAFARPHVNTNVSYGYAASPFKTPDQAFKEASYFTRSPSVSPTRSPSKDLPPPKHPRRKPPPPIESAFSSTSSALSSADSTSSTTLRDRQRGEDLNQPLNDSPTSRIFRSKSVHYPSPPPPVPPPLRKRRPESVQVVGGLASLEHASQNTTSPFPFRGPRSEGGSNGSVAGNGALLSRHVSMSASTPSPRAPHYRNSAQNVGGVDNGESPFHRTLATLQPKLDALQPKLDKVRYKAEAGLSRRGFVRERGWREGEDEQGLMGGTRSGQRGSPSDSDGWERIGGMDGGPDVDSGDEGSSTANGNDERGRRLNGPREPGQPLFSEKDNLKLPPGDGWKPL</sequence>
<evidence type="ECO:0000313" key="3">
    <source>
        <dbReference type="Proteomes" id="UP000623687"/>
    </source>
</evidence>
<feature type="compositionally biased region" description="Low complexity" evidence="1">
    <location>
        <begin position="296"/>
        <end position="310"/>
    </location>
</feature>
<feature type="compositionally biased region" description="Pro residues" evidence="1">
    <location>
        <begin position="189"/>
        <end position="217"/>
    </location>
</feature>